<dbReference type="SUPFAM" id="SSF51735">
    <property type="entry name" value="NAD(P)-binding Rossmann-fold domains"/>
    <property type="match status" value="1"/>
</dbReference>
<reference evidence="4 5" key="1">
    <citation type="submission" date="2018-01" db="EMBL/GenBank/DDBJ databases">
        <title>The whole genome sequencing and assembly of Paenibacillus chitinolyticus KCCM 41400 strain.</title>
        <authorList>
            <person name="Kim J.-Y."/>
            <person name="Park M.-K."/>
            <person name="Lee Y.-J."/>
            <person name="Yi H."/>
            <person name="Bahn Y.-S."/>
            <person name="Kim J.F."/>
            <person name="Lee D.-W."/>
        </authorList>
    </citation>
    <scope>NUCLEOTIDE SEQUENCE [LARGE SCALE GENOMIC DNA]</scope>
    <source>
        <strain evidence="4 5">KCCM 41400</strain>
    </source>
</reference>
<dbReference type="Gene3D" id="3.90.25.10">
    <property type="entry name" value="UDP-galactose 4-epimerase, domain 1"/>
    <property type="match status" value="1"/>
</dbReference>
<dbReference type="KEGG" id="pchi:PC41400_25030"/>
<sequence length="303" mass="32810">MKALVTGGAGFIGSHLAQALADAGHEVHVLDNLSSGKAEWVPGQAVLHVLELNSPELHELVGRIRPEVVFHLAAQADVQRSIADPAFDAQVNITGTVSLLDACRKSAVRRFVFASTSGVYGDSVHEKLSEDIPAAPISYYGQSKLAAEGYIRIFHKLYGLPYTILRYGNVYGPRQTPKGEGGVVAVFLQQLRRGQPITIHGDGGQTRDFVYVRDVVEANLAAAASTGCGLYHVSTGRSTTIRQLAELIRETRSAPVPVLFGEARPGDIRHSCLDNRRAQEELAWSPRYRIADGLRETCAAFLA</sequence>
<evidence type="ECO:0000256" key="1">
    <source>
        <dbReference type="ARBA" id="ARBA00007637"/>
    </source>
</evidence>
<accession>A0A410X2D6</accession>
<evidence type="ECO:0000313" key="6">
    <source>
        <dbReference type="Proteomes" id="UP001527202"/>
    </source>
</evidence>
<dbReference type="OrthoDB" id="9771073at2"/>
<evidence type="ECO:0000313" key="4">
    <source>
        <dbReference type="EMBL" id="QAV20767.1"/>
    </source>
</evidence>
<dbReference type="InterPro" id="IPR036291">
    <property type="entry name" value="NAD(P)-bd_dom_sf"/>
</dbReference>
<dbReference type="EMBL" id="JAMDMJ010000022">
    <property type="protein sequence ID" value="MCY9597571.1"/>
    <property type="molecule type" value="Genomic_DNA"/>
</dbReference>
<evidence type="ECO:0000313" key="5">
    <source>
        <dbReference type="Proteomes" id="UP000288943"/>
    </source>
</evidence>
<dbReference type="RefSeq" id="WP_042230635.1">
    <property type="nucleotide sequence ID" value="NZ_CP026520.1"/>
</dbReference>
<dbReference type="PANTHER" id="PTHR43000">
    <property type="entry name" value="DTDP-D-GLUCOSE 4,6-DEHYDRATASE-RELATED"/>
    <property type="match status" value="1"/>
</dbReference>
<dbReference type="Proteomes" id="UP000288943">
    <property type="component" value="Chromosome"/>
</dbReference>
<organism evidence="4 5">
    <name type="scientific">Paenibacillus chitinolyticus</name>
    <dbReference type="NCBI Taxonomy" id="79263"/>
    <lineage>
        <taxon>Bacteria</taxon>
        <taxon>Bacillati</taxon>
        <taxon>Bacillota</taxon>
        <taxon>Bacilli</taxon>
        <taxon>Bacillales</taxon>
        <taxon>Paenibacillaceae</taxon>
        <taxon>Paenibacillus</taxon>
    </lineage>
</organism>
<comment type="similarity">
    <text evidence="1">Belongs to the NAD(P)-dependent epimerase/dehydratase family.</text>
</comment>
<dbReference type="Proteomes" id="UP001527202">
    <property type="component" value="Unassembled WGS sequence"/>
</dbReference>
<name>A0A410X2D6_9BACL</name>
<dbReference type="InterPro" id="IPR001509">
    <property type="entry name" value="Epimerase_deHydtase"/>
</dbReference>
<feature type="domain" description="NAD-dependent epimerase/dehydratase" evidence="2">
    <location>
        <begin position="3"/>
        <end position="225"/>
    </location>
</feature>
<keyword evidence="6" id="KW-1185">Reference proteome</keyword>
<dbReference type="Gene3D" id="3.40.50.720">
    <property type="entry name" value="NAD(P)-binding Rossmann-like Domain"/>
    <property type="match status" value="1"/>
</dbReference>
<proteinExistence type="inferred from homology"/>
<dbReference type="GeneID" id="95378059"/>
<evidence type="ECO:0000259" key="2">
    <source>
        <dbReference type="Pfam" id="PF01370"/>
    </source>
</evidence>
<dbReference type="AlphaFoldDB" id="A0A410X2D6"/>
<dbReference type="EMBL" id="CP026520">
    <property type="protein sequence ID" value="QAV20767.1"/>
    <property type="molecule type" value="Genomic_DNA"/>
</dbReference>
<protein>
    <submittedName>
        <fullName evidence="3">NAD-dependent epimerase/dehydratase family protein</fullName>
    </submittedName>
    <submittedName>
        <fullName evidence="4">UDP-glucose 4-epimerase</fullName>
    </submittedName>
</protein>
<dbReference type="Pfam" id="PF01370">
    <property type="entry name" value="Epimerase"/>
    <property type="match status" value="1"/>
</dbReference>
<reference evidence="3 6" key="2">
    <citation type="submission" date="2022-05" db="EMBL/GenBank/DDBJ databases">
        <title>Genome Sequencing of Bee-Associated Microbes.</title>
        <authorList>
            <person name="Dunlap C."/>
        </authorList>
    </citation>
    <scope>NUCLEOTIDE SEQUENCE [LARGE SCALE GENOMIC DNA]</scope>
    <source>
        <strain evidence="3 6">NRRL B-23120</strain>
    </source>
</reference>
<evidence type="ECO:0000313" key="3">
    <source>
        <dbReference type="EMBL" id="MCY9597571.1"/>
    </source>
</evidence>
<gene>
    <name evidence="3" type="ORF">M5X16_17555</name>
    <name evidence="4" type="ORF">PC41400_25030</name>
</gene>